<keyword evidence="2" id="KW-1185">Reference proteome</keyword>
<dbReference type="AlphaFoldDB" id="A0A7J7WHQ9"/>
<gene>
    <name evidence="1" type="ORF">mMyoMyo1_012067</name>
</gene>
<evidence type="ECO:0000313" key="1">
    <source>
        <dbReference type="EMBL" id="KAF6336861.1"/>
    </source>
</evidence>
<protein>
    <submittedName>
        <fullName evidence="1">Uncharacterized protein</fullName>
    </submittedName>
</protein>
<reference evidence="1 2" key="1">
    <citation type="journal article" date="2020" name="Nature">
        <title>Six reference-quality genomes reveal evolution of bat adaptations.</title>
        <authorList>
            <person name="Jebb D."/>
            <person name="Huang Z."/>
            <person name="Pippel M."/>
            <person name="Hughes G.M."/>
            <person name="Lavrichenko K."/>
            <person name="Devanna P."/>
            <person name="Winkler S."/>
            <person name="Jermiin L.S."/>
            <person name="Skirmuntt E.C."/>
            <person name="Katzourakis A."/>
            <person name="Burkitt-Gray L."/>
            <person name="Ray D.A."/>
            <person name="Sullivan K.A.M."/>
            <person name="Roscito J.G."/>
            <person name="Kirilenko B.M."/>
            <person name="Davalos L.M."/>
            <person name="Corthals A.P."/>
            <person name="Power M.L."/>
            <person name="Jones G."/>
            <person name="Ransome R.D."/>
            <person name="Dechmann D.K.N."/>
            <person name="Locatelli A.G."/>
            <person name="Puechmaille S.J."/>
            <person name="Fedrigo O."/>
            <person name="Jarvis E.D."/>
            <person name="Hiller M."/>
            <person name="Vernes S.C."/>
            <person name="Myers E.W."/>
            <person name="Teeling E.C."/>
        </authorList>
    </citation>
    <scope>NUCLEOTIDE SEQUENCE [LARGE SCALE GENOMIC DNA]</scope>
    <source>
        <strain evidence="1">MMyoMyo1</strain>
        <tissue evidence="1">Flight muscle</tissue>
    </source>
</reference>
<dbReference type="EMBL" id="JABWUV010000008">
    <property type="protein sequence ID" value="KAF6336861.1"/>
    <property type="molecule type" value="Genomic_DNA"/>
</dbReference>
<evidence type="ECO:0000313" key="2">
    <source>
        <dbReference type="Proteomes" id="UP000527355"/>
    </source>
</evidence>
<proteinExistence type="predicted"/>
<name>A0A7J7WHQ9_MYOMY</name>
<sequence length="130" mass="14811">MIFLFRVNLFCMVCNPFLSPQTLQVSLLFPIPQHCSNSFILHFFLLWFSFLLLEHSSCCCDFSVLFTLCSWHLLCGFNDHDHVGVRSPSLSHCSQVVKVRLMEGESNPFSSPDLFLTHSDPLHISANVSC</sequence>
<comment type="caution">
    <text evidence="1">The sequence shown here is derived from an EMBL/GenBank/DDBJ whole genome shotgun (WGS) entry which is preliminary data.</text>
</comment>
<organism evidence="1 2">
    <name type="scientific">Myotis myotis</name>
    <name type="common">Greater mouse-eared bat</name>
    <name type="synonym">Vespertilio myotis</name>
    <dbReference type="NCBI Taxonomy" id="51298"/>
    <lineage>
        <taxon>Eukaryota</taxon>
        <taxon>Metazoa</taxon>
        <taxon>Chordata</taxon>
        <taxon>Craniata</taxon>
        <taxon>Vertebrata</taxon>
        <taxon>Euteleostomi</taxon>
        <taxon>Mammalia</taxon>
        <taxon>Eutheria</taxon>
        <taxon>Laurasiatheria</taxon>
        <taxon>Chiroptera</taxon>
        <taxon>Yangochiroptera</taxon>
        <taxon>Vespertilionidae</taxon>
        <taxon>Myotis</taxon>
    </lineage>
</organism>
<dbReference type="Proteomes" id="UP000527355">
    <property type="component" value="Unassembled WGS sequence"/>
</dbReference>
<accession>A0A7J7WHQ9</accession>